<comment type="similarity">
    <text evidence="1">Belongs to the cyclin family. Cyclin AB subfamily.</text>
</comment>
<reference evidence="9" key="1">
    <citation type="journal article" date="2023" name="Nat. Commun.">
        <title>Diploid and tetraploid genomes of Acorus and the evolution of monocots.</title>
        <authorList>
            <person name="Ma L."/>
            <person name="Liu K.W."/>
            <person name="Li Z."/>
            <person name="Hsiao Y.Y."/>
            <person name="Qi Y."/>
            <person name="Fu T."/>
            <person name="Tang G.D."/>
            <person name="Zhang D."/>
            <person name="Sun W.H."/>
            <person name="Liu D.K."/>
            <person name="Li Y."/>
            <person name="Chen G.Z."/>
            <person name="Liu X.D."/>
            <person name="Liao X.Y."/>
            <person name="Jiang Y.T."/>
            <person name="Yu X."/>
            <person name="Hao Y."/>
            <person name="Huang J."/>
            <person name="Zhao X.W."/>
            <person name="Ke S."/>
            <person name="Chen Y.Y."/>
            <person name="Wu W.L."/>
            <person name="Hsu J.L."/>
            <person name="Lin Y.F."/>
            <person name="Huang M.D."/>
            <person name="Li C.Y."/>
            <person name="Huang L."/>
            <person name="Wang Z.W."/>
            <person name="Zhao X."/>
            <person name="Zhong W.Y."/>
            <person name="Peng D.H."/>
            <person name="Ahmad S."/>
            <person name="Lan S."/>
            <person name="Zhang J.S."/>
            <person name="Tsai W.C."/>
            <person name="Van de Peer Y."/>
            <person name="Liu Z.J."/>
        </authorList>
    </citation>
    <scope>NUCLEOTIDE SEQUENCE</scope>
    <source>
        <strain evidence="9">CP</strain>
    </source>
</reference>
<feature type="domain" description="Cyclin C-terminal" evidence="8">
    <location>
        <begin position="320"/>
        <end position="437"/>
    </location>
</feature>
<proteinExistence type="inferred from homology"/>
<dbReference type="EMBL" id="JAUJYO010000005">
    <property type="protein sequence ID" value="KAK1315727.1"/>
    <property type="molecule type" value="Genomic_DNA"/>
</dbReference>
<dbReference type="Proteomes" id="UP001180020">
    <property type="component" value="Unassembled WGS sequence"/>
</dbReference>
<dbReference type="GO" id="GO:0016538">
    <property type="term" value="F:cyclin-dependent protein serine/threonine kinase regulator activity"/>
    <property type="evidence" value="ECO:0007669"/>
    <property type="project" value="InterPro"/>
</dbReference>
<dbReference type="SMART" id="SM00385">
    <property type="entry name" value="CYCLIN"/>
    <property type="match status" value="2"/>
</dbReference>
<dbReference type="Gene3D" id="1.10.472.10">
    <property type="entry name" value="Cyclin-like"/>
    <property type="match status" value="2"/>
</dbReference>
<dbReference type="Pfam" id="PF02984">
    <property type="entry name" value="Cyclin_C"/>
    <property type="match status" value="1"/>
</dbReference>
<dbReference type="GO" id="GO:0010332">
    <property type="term" value="P:response to gamma radiation"/>
    <property type="evidence" value="ECO:0007669"/>
    <property type="project" value="UniProtKB-ARBA"/>
</dbReference>
<evidence type="ECO:0000256" key="4">
    <source>
        <dbReference type="ARBA" id="ARBA00023306"/>
    </source>
</evidence>
<evidence type="ECO:0000256" key="3">
    <source>
        <dbReference type="ARBA" id="ARBA00023127"/>
    </source>
</evidence>
<keyword evidence="4" id="KW-0131">Cell cycle</keyword>
<dbReference type="InterPro" id="IPR006671">
    <property type="entry name" value="Cyclin_N"/>
</dbReference>
<dbReference type="InterPro" id="IPR036915">
    <property type="entry name" value="Cyclin-like_sf"/>
</dbReference>
<organism evidence="9 10">
    <name type="scientific">Acorus calamus</name>
    <name type="common">Sweet flag</name>
    <dbReference type="NCBI Taxonomy" id="4465"/>
    <lineage>
        <taxon>Eukaryota</taxon>
        <taxon>Viridiplantae</taxon>
        <taxon>Streptophyta</taxon>
        <taxon>Embryophyta</taxon>
        <taxon>Tracheophyta</taxon>
        <taxon>Spermatophyta</taxon>
        <taxon>Magnoliopsida</taxon>
        <taxon>Liliopsida</taxon>
        <taxon>Acoraceae</taxon>
        <taxon>Acorus</taxon>
    </lineage>
</organism>
<feature type="domain" description="Cyclin-like" evidence="7">
    <location>
        <begin position="227"/>
        <end position="311"/>
    </location>
</feature>
<evidence type="ECO:0000313" key="10">
    <source>
        <dbReference type="Proteomes" id="UP001180020"/>
    </source>
</evidence>
<dbReference type="PIRSF" id="PIRSF001771">
    <property type="entry name" value="Cyclin_A_B_D_E"/>
    <property type="match status" value="1"/>
</dbReference>
<evidence type="ECO:0000256" key="1">
    <source>
        <dbReference type="ARBA" id="ARBA00006955"/>
    </source>
</evidence>
<feature type="domain" description="Cyclin-like" evidence="7">
    <location>
        <begin position="324"/>
        <end position="406"/>
    </location>
</feature>
<keyword evidence="3 5" id="KW-0195">Cyclin</keyword>
<dbReference type="InterPro" id="IPR039361">
    <property type="entry name" value="Cyclin"/>
</dbReference>
<dbReference type="FunFam" id="1.10.472.10:FF:000032">
    <property type="entry name" value="G2/mitotic-specific cyclin-1"/>
    <property type="match status" value="1"/>
</dbReference>
<evidence type="ECO:0000256" key="2">
    <source>
        <dbReference type="ARBA" id="ARBA00022618"/>
    </source>
</evidence>
<dbReference type="GO" id="GO:0044772">
    <property type="term" value="P:mitotic cell cycle phase transition"/>
    <property type="evidence" value="ECO:0007669"/>
    <property type="project" value="InterPro"/>
</dbReference>
<keyword evidence="10" id="KW-1185">Reference proteome</keyword>
<dbReference type="PANTHER" id="PTHR10177">
    <property type="entry name" value="CYCLINS"/>
    <property type="match status" value="1"/>
</dbReference>
<protein>
    <submittedName>
        <fullName evidence="9">Uncharacterized protein</fullName>
    </submittedName>
</protein>
<name>A0AAV9EU54_ACOCL</name>
<evidence type="ECO:0000259" key="7">
    <source>
        <dbReference type="SMART" id="SM00385"/>
    </source>
</evidence>
<gene>
    <name evidence="9" type="ORF">QJS10_CPA05g00704</name>
</gene>
<dbReference type="InterPro" id="IPR046965">
    <property type="entry name" value="Cyclin_A/B-like"/>
</dbReference>
<dbReference type="SMART" id="SM01332">
    <property type="entry name" value="Cyclin_C"/>
    <property type="match status" value="1"/>
</dbReference>
<dbReference type="InterPro" id="IPR048258">
    <property type="entry name" value="Cyclins_cyclin-box"/>
</dbReference>
<accession>A0AAV9EU54</accession>
<dbReference type="InterPro" id="IPR013763">
    <property type="entry name" value="Cyclin-like_dom"/>
</dbReference>
<reference evidence="9" key="2">
    <citation type="submission" date="2023-06" db="EMBL/GenBank/DDBJ databases">
        <authorList>
            <person name="Ma L."/>
            <person name="Liu K.-W."/>
            <person name="Li Z."/>
            <person name="Hsiao Y.-Y."/>
            <person name="Qi Y."/>
            <person name="Fu T."/>
            <person name="Tang G."/>
            <person name="Zhang D."/>
            <person name="Sun W.-H."/>
            <person name="Liu D.-K."/>
            <person name="Li Y."/>
            <person name="Chen G.-Z."/>
            <person name="Liu X.-D."/>
            <person name="Liao X.-Y."/>
            <person name="Jiang Y.-T."/>
            <person name="Yu X."/>
            <person name="Hao Y."/>
            <person name="Huang J."/>
            <person name="Zhao X.-W."/>
            <person name="Ke S."/>
            <person name="Chen Y.-Y."/>
            <person name="Wu W.-L."/>
            <person name="Hsu J.-L."/>
            <person name="Lin Y.-F."/>
            <person name="Huang M.-D."/>
            <person name="Li C.-Y."/>
            <person name="Huang L."/>
            <person name="Wang Z.-W."/>
            <person name="Zhao X."/>
            <person name="Zhong W.-Y."/>
            <person name="Peng D.-H."/>
            <person name="Ahmad S."/>
            <person name="Lan S."/>
            <person name="Zhang J.-S."/>
            <person name="Tsai W.-C."/>
            <person name="Van De Peer Y."/>
            <person name="Liu Z.-J."/>
        </authorList>
    </citation>
    <scope>NUCLEOTIDE SEQUENCE</scope>
    <source>
        <strain evidence="9">CP</strain>
        <tissue evidence="9">Leaves</tissue>
    </source>
</reference>
<evidence type="ECO:0000256" key="6">
    <source>
        <dbReference type="SAM" id="MobiDB-lite"/>
    </source>
</evidence>
<dbReference type="AlphaFoldDB" id="A0AAV9EU54"/>
<evidence type="ECO:0000313" key="9">
    <source>
        <dbReference type="EMBL" id="KAK1315727.1"/>
    </source>
</evidence>
<dbReference type="CDD" id="cd20511">
    <property type="entry name" value="CYCLIN_AtCycB-like_rpt2"/>
    <property type="match status" value="1"/>
</dbReference>
<sequence length="446" mass="49999">MATRAAEGVPHQTRGGAAKKGVTTEGNNNRRALGDVSNLVNTRVVEGKPVVVPHRPITRSFGAQLLAKAEAAAAVAANKKLGTHVADGVMGRKAKVVKSKVPAVPKPKPEVIEISPDTEEAIQKLEAMKIATTKETAKEEKKSRKPVQTFTSILTARSKFACGLNERPEEKIEEIDACDKDDQFAVVEYVEDIYTYYKIAETACRFHQDYLGTQTEINEKMRAILADWLVEVHAKFELMPETLFLTQHIIDKYLSMQMVSRRELQLVGISAMLIACKYEEIWAPEINDFICISAKMYSREQVLAMETTMLNKIDWCLTVPTPYMFLVRFIKAAMADKELEHMVFFYAELALMQYSLTRYCPSMIAASAVYAARCALNRTPCWNATLKRHSGFSEDQLMNCAKLLAFSHSMVEGSKLKVVYRKYSSSQRGAVALHPPAEKLLHDDMT</sequence>
<feature type="region of interest" description="Disordered" evidence="6">
    <location>
        <begin position="1"/>
        <end position="35"/>
    </location>
</feature>
<keyword evidence="2" id="KW-0132">Cell division</keyword>
<dbReference type="GO" id="GO:0051301">
    <property type="term" value="P:cell division"/>
    <property type="evidence" value="ECO:0007669"/>
    <property type="project" value="UniProtKB-KW"/>
</dbReference>
<comment type="caution">
    <text evidence="9">The sequence shown here is derived from an EMBL/GenBank/DDBJ whole genome shotgun (WGS) entry which is preliminary data.</text>
</comment>
<dbReference type="SUPFAM" id="SSF47954">
    <property type="entry name" value="Cyclin-like"/>
    <property type="match status" value="2"/>
</dbReference>
<dbReference type="Pfam" id="PF00134">
    <property type="entry name" value="Cyclin_N"/>
    <property type="match status" value="1"/>
</dbReference>
<evidence type="ECO:0000256" key="5">
    <source>
        <dbReference type="RuleBase" id="RU000383"/>
    </source>
</evidence>
<dbReference type="PROSITE" id="PS00292">
    <property type="entry name" value="CYCLINS"/>
    <property type="match status" value="1"/>
</dbReference>
<dbReference type="InterPro" id="IPR004367">
    <property type="entry name" value="Cyclin_C-dom"/>
</dbReference>
<evidence type="ECO:0000259" key="8">
    <source>
        <dbReference type="SMART" id="SM01332"/>
    </source>
</evidence>